<keyword evidence="2" id="KW-1185">Reference proteome</keyword>
<sequence length="247" mass="27982">MFCTNTPLPTIMIQTYTPPEPTPPSHHYYPTVGSSSPLPYCRPLPSVLIDLIAMTLCDLLPIKTTRRRSPQNPRPLPELVYFIHKITYQAGINYRTALVALIYLGRAKQNLPHNAVGNQDTCHRLFLGALLLASKFLQDTPWTPDYYYCHSTTASDATTAVSTLKVLAQSPSLISATKVQNVTPPLRPLHIVPLTNRRLCDMCNGIFHLKDIFQLELSFLQLIHYEGWVNEREFNAFVIKHRVDLSI</sequence>
<dbReference type="PANTHER" id="PTHR15615">
    <property type="match status" value="1"/>
</dbReference>
<dbReference type="CDD" id="cd20557">
    <property type="entry name" value="CYCLIN_ScPCL1-like"/>
    <property type="match status" value="1"/>
</dbReference>
<dbReference type="InterPro" id="IPR036915">
    <property type="entry name" value="Cyclin-like_sf"/>
</dbReference>
<dbReference type="Proteomes" id="UP001448207">
    <property type="component" value="Unassembled WGS sequence"/>
</dbReference>
<dbReference type="InterPro" id="IPR013922">
    <property type="entry name" value="Cyclin_PHO80-like"/>
</dbReference>
<dbReference type="SUPFAM" id="SSF47954">
    <property type="entry name" value="Cyclin-like"/>
    <property type="match status" value="1"/>
</dbReference>
<comment type="caution">
    <text evidence="1">The sequence shown here is derived from an EMBL/GenBank/DDBJ whole genome shotgun (WGS) entry which is preliminary data.</text>
</comment>
<reference evidence="1 2" key="1">
    <citation type="submission" date="2024-04" db="EMBL/GenBank/DDBJ databases">
        <title>Symmetric and asymmetric DNA N6-adenine methylation regulates different biological responses in Mucorales.</title>
        <authorList>
            <consortium name="Lawrence Berkeley National Laboratory"/>
            <person name="Lax C."/>
            <person name="Mondo S.J."/>
            <person name="Osorio-Concepcion M."/>
            <person name="Muszewska A."/>
            <person name="Corrochano-Luque M."/>
            <person name="Gutierrez G."/>
            <person name="Riley R."/>
            <person name="Lipzen A."/>
            <person name="Guo J."/>
            <person name="Hundley H."/>
            <person name="Amirebrahimi M."/>
            <person name="Ng V."/>
            <person name="Lorenzo-Gutierrez D."/>
            <person name="Binder U."/>
            <person name="Yang J."/>
            <person name="Song Y."/>
            <person name="Canovas D."/>
            <person name="Navarro E."/>
            <person name="Freitag M."/>
            <person name="Gabaldon T."/>
            <person name="Grigoriev I.V."/>
            <person name="Corrochano L.M."/>
            <person name="Nicolas F.E."/>
            <person name="Garre V."/>
        </authorList>
    </citation>
    <scope>NUCLEOTIDE SEQUENCE [LARGE SCALE GENOMIC DNA]</scope>
    <source>
        <strain evidence="1 2">L51</strain>
    </source>
</reference>
<name>A0ABR3AI07_PHYBL</name>
<accession>A0ABR3AI07</accession>
<gene>
    <name evidence="1" type="ORF">J3Q64DRAFT_1779873</name>
</gene>
<dbReference type="PANTHER" id="PTHR15615:SF27">
    <property type="entry name" value="PHO85 CYCLIN CLG1"/>
    <property type="match status" value="1"/>
</dbReference>
<evidence type="ECO:0000313" key="2">
    <source>
        <dbReference type="Proteomes" id="UP001448207"/>
    </source>
</evidence>
<evidence type="ECO:0000313" key="1">
    <source>
        <dbReference type="EMBL" id="KAL0073960.1"/>
    </source>
</evidence>
<organism evidence="1 2">
    <name type="scientific">Phycomyces blakesleeanus</name>
    <dbReference type="NCBI Taxonomy" id="4837"/>
    <lineage>
        <taxon>Eukaryota</taxon>
        <taxon>Fungi</taxon>
        <taxon>Fungi incertae sedis</taxon>
        <taxon>Mucoromycota</taxon>
        <taxon>Mucoromycotina</taxon>
        <taxon>Mucoromycetes</taxon>
        <taxon>Mucorales</taxon>
        <taxon>Phycomycetaceae</taxon>
        <taxon>Phycomyces</taxon>
    </lineage>
</organism>
<proteinExistence type="predicted"/>
<dbReference type="Pfam" id="PF08613">
    <property type="entry name" value="Cyclin"/>
    <property type="match status" value="1"/>
</dbReference>
<protein>
    <submittedName>
        <fullName evidence="1">Cyclin</fullName>
    </submittedName>
</protein>
<dbReference type="EMBL" id="JBCLYO010000049">
    <property type="protein sequence ID" value="KAL0073960.1"/>
    <property type="molecule type" value="Genomic_DNA"/>
</dbReference>
<dbReference type="Gene3D" id="1.10.472.10">
    <property type="entry name" value="Cyclin-like"/>
    <property type="match status" value="1"/>
</dbReference>